<proteinExistence type="predicted"/>
<accession>A0A8D8P7N8</accession>
<evidence type="ECO:0000313" key="2">
    <source>
        <dbReference type="EMBL" id="CAG6591654.1"/>
    </source>
</evidence>
<name>A0A8D8P7N8_CULPI</name>
<organism evidence="2">
    <name type="scientific">Culex pipiens</name>
    <name type="common">House mosquito</name>
    <dbReference type="NCBI Taxonomy" id="7175"/>
    <lineage>
        <taxon>Eukaryota</taxon>
        <taxon>Metazoa</taxon>
        <taxon>Ecdysozoa</taxon>
        <taxon>Arthropoda</taxon>
        <taxon>Hexapoda</taxon>
        <taxon>Insecta</taxon>
        <taxon>Pterygota</taxon>
        <taxon>Neoptera</taxon>
        <taxon>Endopterygota</taxon>
        <taxon>Diptera</taxon>
        <taxon>Nematocera</taxon>
        <taxon>Culicoidea</taxon>
        <taxon>Culicidae</taxon>
        <taxon>Culicinae</taxon>
        <taxon>Culicini</taxon>
        <taxon>Culex</taxon>
        <taxon>Culex</taxon>
    </lineage>
</organism>
<protein>
    <submittedName>
        <fullName evidence="2">(northern house mosquito) hypothetical protein</fullName>
    </submittedName>
</protein>
<dbReference type="AlphaFoldDB" id="A0A8D8P7N8"/>
<evidence type="ECO:0000256" key="1">
    <source>
        <dbReference type="SAM" id="MobiDB-lite"/>
    </source>
</evidence>
<reference evidence="2" key="1">
    <citation type="submission" date="2021-05" db="EMBL/GenBank/DDBJ databases">
        <authorList>
            <person name="Alioto T."/>
            <person name="Alioto T."/>
            <person name="Gomez Garrido J."/>
        </authorList>
    </citation>
    <scope>NUCLEOTIDE SEQUENCE</scope>
</reference>
<dbReference type="EMBL" id="HBUE01327944">
    <property type="protein sequence ID" value="CAG6591654.1"/>
    <property type="molecule type" value="Transcribed_RNA"/>
</dbReference>
<dbReference type="EMBL" id="HBUE01221295">
    <property type="protein sequence ID" value="CAG6539602.1"/>
    <property type="molecule type" value="Transcribed_RNA"/>
</dbReference>
<feature type="region of interest" description="Disordered" evidence="1">
    <location>
        <begin position="1"/>
        <end position="32"/>
    </location>
</feature>
<sequence>MHDKRALSSTSPLQLSSPGRGHPEMENKHSTLCGVRERESPRLLRGIMSEMLVAKKGGIFGFANIYTAVQVLTTIALDFRCWGSIFPSPLVLNVGSKIFLRKLKLRCITRN</sequence>
<feature type="compositionally biased region" description="Low complexity" evidence="1">
    <location>
        <begin position="7"/>
        <end position="18"/>
    </location>
</feature>
<feature type="compositionally biased region" description="Basic and acidic residues" evidence="1">
    <location>
        <begin position="21"/>
        <end position="32"/>
    </location>
</feature>